<dbReference type="AlphaFoldDB" id="G9KG85"/>
<name>G9KG85_MUSPF</name>
<accession>G9KG85</accession>
<feature type="region of interest" description="Disordered" evidence="1">
    <location>
        <begin position="1"/>
        <end position="89"/>
    </location>
</feature>
<reference evidence="2" key="1">
    <citation type="journal article" date="2013" name="J. Virol.">
        <title>Sequencing, annotation, and characterization of the influenza ferret infectome.</title>
        <authorList>
            <person name="Leon A.J."/>
            <person name="Banner D."/>
            <person name="Xu L."/>
            <person name="Ran L."/>
            <person name="Peng Z."/>
            <person name="Yi K."/>
            <person name="Chen C."/>
            <person name="Xu F."/>
            <person name="Huang J."/>
            <person name="Zhao Z."/>
            <person name="Lin Z."/>
            <person name="Huang S.H."/>
            <person name="Fang Y."/>
            <person name="Kelvin A.A."/>
            <person name="Ross T.M."/>
            <person name="Farooqui A."/>
            <person name="Kelvin D.J."/>
        </authorList>
    </citation>
    <scope>NUCLEOTIDE SEQUENCE</scope>
    <source>
        <tissue evidence="2">Lungs</tissue>
    </source>
</reference>
<dbReference type="EMBL" id="JP015312">
    <property type="protein sequence ID" value="AES03910.1"/>
    <property type="molecule type" value="mRNA"/>
</dbReference>
<evidence type="ECO:0000256" key="1">
    <source>
        <dbReference type="SAM" id="MobiDB-lite"/>
    </source>
</evidence>
<proteinExistence type="evidence at transcript level"/>
<feature type="non-terminal residue" evidence="2">
    <location>
        <position position="1"/>
    </location>
</feature>
<sequence>QAQREASLIPKQNPFLRTHTDSLYFPRKDPRPLLMKQMKGKQRMPLPLAAGPGLSPPPPPQPPPQRPLPQTQQKLLVPPSPQPQHPGLCLLLPQALMPPLPQASRTRFLPSSPLSHPLNQLTEIATLS</sequence>
<organism evidence="2">
    <name type="scientific">Mustela putorius furo</name>
    <name type="common">European domestic ferret</name>
    <name type="synonym">Mustela furo</name>
    <dbReference type="NCBI Taxonomy" id="9669"/>
    <lineage>
        <taxon>Eukaryota</taxon>
        <taxon>Metazoa</taxon>
        <taxon>Chordata</taxon>
        <taxon>Craniata</taxon>
        <taxon>Vertebrata</taxon>
        <taxon>Euteleostomi</taxon>
        <taxon>Mammalia</taxon>
        <taxon>Eutheria</taxon>
        <taxon>Laurasiatheria</taxon>
        <taxon>Carnivora</taxon>
        <taxon>Caniformia</taxon>
        <taxon>Musteloidea</taxon>
        <taxon>Mustelidae</taxon>
        <taxon>Mustelinae</taxon>
        <taxon>Mustela</taxon>
    </lineage>
</organism>
<protein>
    <submittedName>
        <fullName evidence="2">Phosphatase and actin regulator 4</fullName>
    </submittedName>
</protein>
<evidence type="ECO:0000313" key="2">
    <source>
        <dbReference type="EMBL" id="AES03910.1"/>
    </source>
</evidence>
<feature type="non-terminal residue" evidence="2">
    <location>
        <position position="128"/>
    </location>
</feature>
<feature type="compositionally biased region" description="Pro residues" evidence="1">
    <location>
        <begin position="54"/>
        <end position="67"/>
    </location>
</feature>